<dbReference type="STRING" id="1344418.A0A1D2VMB6"/>
<evidence type="ECO:0000313" key="2">
    <source>
        <dbReference type="Proteomes" id="UP000095038"/>
    </source>
</evidence>
<dbReference type="RefSeq" id="XP_020049063.1">
    <property type="nucleotide sequence ID" value="XM_020189630.2"/>
</dbReference>
<reference evidence="2" key="1">
    <citation type="submission" date="2016-05" db="EMBL/GenBank/DDBJ databases">
        <title>Comparative genomics of biotechnologically important yeasts.</title>
        <authorList>
            <consortium name="DOE Joint Genome Institute"/>
            <person name="Riley R."/>
            <person name="Haridas S."/>
            <person name="Wolfe K.H."/>
            <person name="Lopes M.R."/>
            <person name="Hittinger C.T."/>
            <person name="Goker M."/>
            <person name="Salamov A."/>
            <person name="Wisecaver J."/>
            <person name="Long T.M."/>
            <person name="Aerts A.L."/>
            <person name="Barry K."/>
            <person name="Choi C."/>
            <person name="Clum A."/>
            <person name="Coughlan A.Y."/>
            <person name="Deshpande S."/>
            <person name="Douglass A.P."/>
            <person name="Hanson S.J."/>
            <person name="Klenk H.-P."/>
            <person name="Labutti K."/>
            <person name="Lapidus A."/>
            <person name="Lindquist E."/>
            <person name="Lipzen A."/>
            <person name="Meier-Kolthoff J.P."/>
            <person name="Ohm R.A."/>
            <person name="Otillar R.P."/>
            <person name="Pangilinan J."/>
            <person name="Peng Y."/>
            <person name="Rokas A."/>
            <person name="Rosa C.A."/>
            <person name="Scheuner C."/>
            <person name="Sibirny A.A."/>
            <person name="Slot J.C."/>
            <person name="Stielow J.B."/>
            <person name="Sun H."/>
            <person name="Kurtzman C.P."/>
            <person name="Blackwell M."/>
            <person name="Grigoriev I.V."/>
            <person name="Jeffries T.W."/>
        </authorList>
    </citation>
    <scope>NUCLEOTIDE SEQUENCE [LARGE SCALE GENOMIC DNA]</scope>
    <source>
        <strain evidence="2">DSM 1968</strain>
    </source>
</reference>
<dbReference type="Proteomes" id="UP000095038">
    <property type="component" value="Unassembled WGS sequence"/>
</dbReference>
<evidence type="ECO:0000313" key="1">
    <source>
        <dbReference type="EMBL" id="ODV62756.1"/>
    </source>
</evidence>
<organism evidence="1 2">
    <name type="scientific">Ascoidea rubescens DSM 1968</name>
    <dbReference type="NCBI Taxonomy" id="1344418"/>
    <lineage>
        <taxon>Eukaryota</taxon>
        <taxon>Fungi</taxon>
        <taxon>Dikarya</taxon>
        <taxon>Ascomycota</taxon>
        <taxon>Saccharomycotina</taxon>
        <taxon>Saccharomycetes</taxon>
        <taxon>Ascoideaceae</taxon>
        <taxon>Ascoidea</taxon>
    </lineage>
</organism>
<feature type="non-terminal residue" evidence="1">
    <location>
        <position position="140"/>
    </location>
</feature>
<proteinExistence type="predicted"/>
<dbReference type="EMBL" id="KV454476">
    <property type="protein sequence ID" value="ODV62756.1"/>
    <property type="molecule type" value="Genomic_DNA"/>
</dbReference>
<accession>A0A1D2VMB6</accession>
<dbReference type="Gene3D" id="3.90.180.10">
    <property type="entry name" value="Medium-chain alcohol dehydrogenases, catalytic domain"/>
    <property type="match status" value="1"/>
</dbReference>
<keyword evidence="2" id="KW-1185">Reference proteome</keyword>
<dbReference type="InParanoid" id="A0A1D2VMB6"/>
<feature type="non-terminal residue" evidence="1">
    <location>
        <position position="1"/>
    </location>
</feature>
<dbReference type="Pfam" id="PF13602">
    <property type="entry name" value="ADH_zinc_N_2"/>
    <property type="match status" value="1"/>
</dbReference>
<dbReference type="Gene3D" id="3.40.50.720">
    <property type="entry name" value="NAD(P)-binding Rossmann-like Domain"/>
    <property type="match status" value="1"/>
</dbReference>
<dbReference type="OrthoDB" id="201656at2759"/>
<sequence>KFKLILDFVGGNELLNNYNELLLINNNGNDVLLSKYITTVGDEKANYKKDKYNTNGSIIPKESFYKMYYKFDYEKFELNLNPNKVEENRKILEMGLNLIEQNLIKVVIDSVHNWKNISEALDRVALQHTQGKVVVNVDDF</sequence>
<dbReference type="AlphaFoldDB" id="A0A1D2VMB6"/>
<gene>
    <name evidence="1" type="ORF">ASCRUDRAFT_20349</name>
</gene>
<dbReference type="GeneID" id="30963266"/>
<name>A0A1D2VMB6_9ASCO</name>
<protein>
    <submittedName>
        <fullName evidence="1">Uncharacterized protein</fullName>
    </submittedName>
</protein>